<dbReference type="EMBL" id="BTSX01000001">
    <property type="protein sequence ID" value="GMS80419.1"/>
    <property type="molecule type" value="Genomic_DNA"/>
</dbReference>
<comment type="caution">
    <text evidence="2">The sequence shown here is derived from an EMBL/GenBank/DDBJ whole genome shotgun (WGS) entry which is preliminary data.</text>
</comment>
<evidence type="ECO:0000313" key="3">
    <source>
        <dbReference type="Proteomes" id="UP001432027"/>
    </source>
</evidence>
<organism evidence="2 3">
    <name type="scientific">Pristionchus entomophagus</name>
    <dbReference type="NCBI Taxonomy" id="358040"/>
    <lineage>
        <taxon>Eukaryota</taxon>
        <taxon>Metazoa</taxon>
        <taxon>Ecdysozoa</taxon>
        <taxon>Nematoda</taxon>
        <taxon>Chromadorea</taxon>
        <taxon>Rhabditida</taxon>
        <taxon>Rhabditina</taxon>
        <taxon>Diplogasteromorpha</taxon>
        <taxon>Diplogasteroidea</taxon>
        <taxon>Neodiplogasteridae</taxon>
        <taxon>Pristionchus</taxon>
    </lineage>
</organism>
<proteinExistence type="predicted"/>
<feature type="region of interest" description="Disordered" evidence="1">
    <location>
        <begin position="44"/>
        <end position="91"/>
    </location>
</feature>
<evidence type="ECO:0000256" key="1">
    <source>
        <dbReference type="SAM" id="MobiDB-lite"/>
    </source>
</evidence>
<sequence>WKRRRNGDGNGGREGSISFCRLNGCGERRRNRKRKFRVHWISIDEREERGRNERRGMSSSQEMRSMENGRGGGIGRGRGDQSEFLPHIPPAMGGFAAAVAKRKRDRDEMERCDGWPEATRAPMLTQEERKRRMGLMEH</sequence>
<keyword evidence="3" id="KW-1185">Reference proteome</keyword>
<feature type="non-terminal residue" evidence="2">
    <location>
        <position position="1"/>
    </location>
</feature>
<evidence type="ECO:0000313" key="2">
    <source>
        <dbReference type="EMBL" id="GMS80419.1"/>
    </source>
</evidence>
<feature type="region of interest" description="Disordered" evidence="1">
    <location>
        <begin position="108"/>
        <end position="138"/>
    </location>
</feature>
<dbReference type="Proteomes" id="UP001432027">
    <property type="component" value="Unassembled WGS sequence"/>
</dbReference>
<accession>A0AAV5SC69</accession>
<dbReference type="AlphaFoldDB" id="A0AAV5SC69"/>
<reference evidence="2" key="1">
    <citation type="submission" date="2023-10" db="EMBL/GenBank/DDBJ databases">
        <title>Genome assembly of Pristionchus species.</title>
        <authorList>
            <person name="Yoshida K."/>
            <person name="Sommer R.J."/>
        </authorList>
    </citation>
    <scope>NUCLEOTIDE SEQUENCE</scope>
    <source>
        <strain evidence="2">RS0144</strain>
    </source>
</reference>
<feature type="compositionally biased region" description="Basic and acidic residues" evidence="1">
    <location>
        <begin position="44"/>
        <end position="56"/>
    </location>
</feature>
<feature type="non-terminal residue" evidence="2">
    <location>
        <position position="138"/>
    </location>
</feature>
<feature type="compositionally biased region" description="Basic and acidic residues" evidence="1">
    <location>
        <begin position="126"/>
        <end position="138"/>
    </location>
</feature>
<gene>
    <name evidence="2" type="ORF">PENTCL1PPCAC_2594</name>
</gene>
<protein>
    <submittedName>
        <fullName evidence="2">Uncharacterized protein</fullName>
    </submittedName>
</protein>
<name>A0AAV5SC69_9BILA</name>